<evidence type="ECO:0000313" key="2">
    <source>
        <dbReference type="Proteomes" id="UP000017836"/>
    </source>
</evidence>
<dbReference type="eggNOG" id="KOG2787">
    <property type="taxonomic scope" value="Eukaryota"/>
</dbReference>
<dbReference type="SUPFAM" id="SSF158745">
    <property type="entry name" value="LanC-like"/>
    <property type="match status" value="1"/>
</dbReference>
<dbReference type="OMA" id="WISGNAY"/>
<organism evidence="1 2">
    <name type="scientific">Amborella trichopoda</name>
    <dbReference type="NCBI Taxonomy" id="13333"/>
    <lineage>
        <taxon>Eukaryota</taxon>
        <taxon>Viridiplantae</taxon>
        <taxon>Streptophyta</taxon>
        <taxon>Embryophyta</taxon>
        <taxon>Tracheophyta</taxon>
        <taxon>Spermatophyta</taxon>
        <taxon>Magnoliopsida</taxon>
        <taxon>Amborellales</taxon>
        <taxon>Amborellaceae</taxon>
        <taxon>Amborella</taxon>
    </lineage>
</organism>
<dbReference type="InterPro" id="IPR012341">
    <property type="entry name" value="6hp_glycosidase-like_sf"/>
</dbReference>
<proteinExistence type="predicted"/>
<evidence type="ECO:0000313" key="1">
    <source>
        <dbReference type="EMBL" id="ERM97346.1"/>
    </source>
</evidence>
<dbReference type="Gramene" id="ERM97346">
    <property type="protein sequence ID" value="ERM97346"/>
    <property type="gene ID" value="AMTR_s00073p00159250"/>
</dbReference>
<dbReference type="Pfam" id="PF05147">
    <property type="entry name" value="LANC_like"/>
    <property type="match status" value="1"/>
</dbReference>
<dbReference type="PANTHER" id="PTHR12736">
    <property type="entry name" value="LANC-LIKE PROTEIN"/>
    <property type="match status" value="1"/>
</dbReference>
<dbReference type="HOGENOM" id="CLU_2430016_0_0_1"/>
<keyword evidence="2" id="KW-1185">Reference proteome</keyword>
<sequence length="91" mass="9860">MMQGFVLLPLMRASESGNAYAFLSVHRLTGEEVHLERAKAFGGWVSQKLMIGAQSQGGDKPYSLFQGLTGAACLCFDLSTPMASRFPGFEL</sequence>
<name>W1NNL4_AMBTC</name>
<dbReference type="GO" id="GO:0031179">
    <property type="term" value="P:peptide modification"/>
    <property type="evidence" value="ECO:0007669"/>
    <property type="project" value="InterPro"/>
</dbReference>
<gene>
    <name evidence="1" type="ORF">AMTR_s00073p00159250</name>
</gene>
<dbReference type="InterPro" id="IPR007822">
    <property type="entry name" value="LANC-like"/>
</dbReference>
<dbReference type="AlphaFoldDB" id="W1NNL4"/>
<dbReference type="Proteomes" id="UP000017836">
    <property type="component" value="Unassembled WGS sequence"/>
</dbReference>
<dbReference type="Gene3D" id="1.50.10.10">
    <property type="match status" value="1"/>
</dbReference>
<reference evidence="2" key="1">
    <citation type="journal article" date="2013" name="Science">
        <title>The Amborella genome and the evolution of flowering plants.</title>
        <authorList>
            <consortium name="Amborella Genome Project"/>
        </authorList>
    </citation>
    <scope>NUCLEOTIDE SEQUENCE [LARGE SCALE GENOMIC DNA]</scope>
</reference>
<dbReference type="PANTHER" id="PTHR12736:SF25">
    <property type="entry name" value="LANC-LIKE PROTEIN GCL1"/>
    <property type="match status" value="1"/>
</dbReference>
<dbReference type="EMBL" id="KI396509">
    <property type="protein sequence ID" value="ERM97346.1"/>
    <property type="molecule type" value="Genomic_DNA"/>
</dbReference>
<accession>W1NNL4</accession>
<dbReference type="GO" id="GO:0005975">
    <property type="term" value="P:carbohydrate metabolic process"/>
    <property type="evidence" value="ECO:0007669"/>
    <property type="project" value="InterPro"/>
</dbReference>
<protein>
    <submittedName>
        <fullName evidence="1">Uncharacterized protein</fullName>
    </submittedName>
</protein>